<feature type="domain" description="FHA" evidence="5">
    <location>
        <begin position="39"/>
        <end position="88"/>
    </location>
</feature>
<dbReference type="SMART" id="SM00240">
    <property type="entry name" value="FHA"/>
    <property type="match status" value="1"/>
</dbReference>
<dbReference type="Gene3D" id="2.60.200.20">
    <property type="match status" value="1"/>
</dbReference>
<dbReference type="SUPFAM" id="SSF52540">
    <property type="entry name" value="P-loop containing nucleoside triphosphate hydrolases"/>
    <property type="match status" value="1"/>
</dbReference>
<dbReference type="SMART" id="SM00382">
    <property type="entry name" value="AAA"/>
    <property type="match status" value="1"/>
</dbReference>
<dbReference type="InterPro" id="IPR025662">
    <property type="entry name" value="Sigma_54_int_dom_ATP-bd_1"/>
</dbReference>
<dbReference type="RefSeq" id="WP_242515404.1">
    <property type="nucleotide sequence ID" value="NZ_CP012670.1"/>
</dbReference>
<reference evidence="7 8" key="1">
    <citation type="submission" date="2015-09" db="EMBL/GenBank/DDBJ databases">
        <title>Sorangium comparison.</title>
        <authorList>
            <person name="Zaburannyi N."/>
            <person name="Bunk B."/>
            <person name="Overmann J."/>
            <person name="Mueller R."/>
        </authorList>
    </citation>
    <scope>NUCLEOTIDE SEQUENCE [LARGE SCALE GENOMIC DNA]</scope>
    <source>
        <strain evidence="7 8">So ceGT47</strain>
    </source>
</reference>
<dbReference type="GO" id="GO:0003677">
    <property type="term" value="F:DNA binding"/>
    <property type="evidence" value="ECO:0007669"/>
    <property type="project" value="UniProtKB-KW"/>
</dbReference>
<dbReference type="CDD" id="cd00009">
    <property type="entry name" value="AAA"/>
    <property type="match status" value="1"/>
</dbReference>
<dbReference type="InterPro" id="IPR002078">
    <property type="entry name" value="Sigma_54_int"/>
</dbReference>
<dbReference type="Gene3D" id="1.10.10.60">
    <property type="entry name" value="Homeodomain-like"/>
    <property type="match status" value="1"/>
</dbReference>
<name>A0A4P2Q877_SORCE</name>
<dbReference type="InterPro" id="IPR027417">
    <property type="entry name" value="P-loop_NTPase"/>
</dbReference>
<dbReference type="SUPFAM" id="SSF49879">
    <property type="entry name" value="SMAD/FHA domain"/>
    <property type="match status" value="1"/>
</dbReference>
<evidence type="ECO:0000256" key="3">
    <source>
        <dbReference type="ARBA" id="ARBA00023125"/>
    </source>
</evidence>
<dbReference type="Gene3D" id="3.40.50.300">
    <property type="entry name" value="P-loop containing nucleotide triphosphate hydrolases"/>
    <property type="match status" value="1"/>
</dbReference>
<evidence type="ECO:0000256" key="1">
    <source>
        <dbReference type="ARBA" id="ARBA00022741"/>
    </source>
</evidence>
<dbReference type="Gene3D" id="1.10.8.60">
    <property type="match status" value="1"/>
</dbReference>
<dbReference type="Proteomes" id="UP000295781">
    <property type="component" value="Chromosome"/>
</dbReference>
<dbReference type="PANTHER" id="PTHR32071:SF117">
    <property type="entry name" value="PTS-DEPENDENT DIHYDROXYACETONE KINASE OPERON REGULATORY PROTEIN-RELATED"/>
    <property type="match status" value="1"/>
</dbReference>
<dbReference type="PROSITE" id="PS50006">
    <property type="entry name" value="FHA_DOMAIN"/>
    <property type="match status" value="1"/>
</dbReference>
<evidence type="ECO:0000259" key="6">
    <source>
        <dbReference type="PROSITE" id="PS50045"/>
    </source>
</evidence>
<dbReference type="InterPro" id="IPR003593">
    <property type="entry name" value="AAA+_ATPase"/>
</dbReference>
<dbReference type="CDD" id="cd00060">
    <property type="entry name" value="FHA"/>
    <property type="match status" value="1"/>
</dbReference>
<dbReference type="Pfam" id="PF00158">
    <property type="entry name" value="Sigma54_activat"/>
    <property type="match status" value="1"/>
</dbReference>
<dbReference type="PANTHER" id="PTHR32071">
    <property type="entry name" value="TRANSCRIPTIONAL REGULATORY PROTEIN"/>
    <property type="match status" value="1"/>
</dbReference>
<evidence type="ECO:0000313" key="8">
    <source>
        <dbReference type="Proteomes" id="UP000295781"/>
    </source>
</evidence>
<dbReference type="GO" id="GO:0006355">
    <property type="term" value="P:regulation of DNA-templated transcription"/>
    <property type="evidence" value="ECO:0007669"/>
    <property type="project" value="InterPro"/>
</dbReference>
<protein>
    <submittedName>
        <fullName evidence="7">Sigma-54 dependent transcriptional regulator</fullName>
    </submittedName>
</protein>
<proteinExistence type="predicted"/>
<accession>A0A4P2Q877</accession>
<gene>
    <name evidence="7" type="ORF">SOCEGT47_063260</name>
</gene>
<dbReference type="InterPro" id="IPR000253">
    <property type="entry name" value="FHA_dom"/>
</dbReference>
<dbReference type="InterPro" id="IPR009057">
    <property type="entry name" value="Homeodomain-like_sf"/>
</dbReference>
<keyword evidence="3" id="KW-0238">DNA-binding</keyword>
<dbReference type="AlphaFoldDB" id="A0A4P2Q877"/>
<evidence type="ECO:0000256" key="2">
    <source>
        <dbReference type="ARBA" id="ARBA00022840"/>
    </source>
</evidence>
<sequence length="480" mass="52817">MQIYMPVPRGEGGGAGIVLLYADNYEQIRPAYALPERGAVLGRDPGADIHVPTRAASRQHARFERRGDAWVLTDLGGRNGTLRNGEFVTEAALAHLDEIRIGDAIFKFVESDAERYAHYRIDGAYLDEPAAPDVRPRFSTGRIVGGYQIQRLATGLREVARSELSVLIRGESGTGKEIFARQLHEWSGRSGPFLAVNCAAIPAALVEGELFGHRRGAFSGADRDRAGILRAAHQGTLFLDEIGDMPAEAQAKLLRVIQSKEITPLGATQPEQIDVRIVAATHRDLDKLQQTGSFRADLFARLNDFSITLPPLRERKEDIFSLCIALAGRHGGAEIRPSMAFMAGLLHYDFPYNVREVEALIKRWAAADRGASLELEDLGESMRDRMKTYAARSTASRPPPMKELRASAAPPEDEAAPDGEGVSALNGPLPPRTAPGEKALRQLLVQHQGNVAAVARVLGRDRVQVHRWMKRYNMNVDDFR</sequence>
<dbReference type="PROSITE" id="PS50045">
    <property type="entry name" value="SIGMA54_INTERACT_4"/>
    <property type="match status" value="1"/>
</dbReference>
<dbReference type="InterPro" id="IPR058031">
    <property type="entry name" value="AAA_lid_NorR"/>
</dbReference>
<evidence type="ECO:0000259" key="5">
    <source>
        <dbReference type="PROSITE" id="PS50006"/>
    </source>
</evidence>
<dbReference type="FunFam" id="3.40.50.300:FF:000006">
    <property type="entry name" value="DNA-binding transcriptional regulator NtrC"/>
    <property type="match status" value="1"/>
</dbReference>
<evidence type="ECO:0000313" key="7">
    <source>
        <dbReference type="EMBL" id="AUX25774.1"/>
    </source>
</evidence>
<organism evidence="7 8">
    <name type="scientific">Sorangium cellulosum</name>
    <name type="common">Polyangium cellulosum</name>
    <dbReference type="NCBI Taxonomy" id="56"/>
    <lineage>
        <taxon>Bacteria</taxon>
        <taxon>Pseudomonadati</taxon>
        <taxon>Myxococcota</taxon>
        <taxon>Polyangia</taxon>
        <taxon>Polyangiales</taxon>
        <taxon>Polyangiaceae</taxon>
        <taxon>Sorangium</taxon>
    </lineage>
</organism>
<dbReference type="GO" id="GO:0005524">
    <property type="term" value="F:ATP binding"/>
    <property type="evidence" value="ECO:0007669"/>
    <property type="project" value="UniProtKB-KW"/>
</dbReference>
<keyword evidence="1" id="KW-0547">Nucleotide-binding</keyword>
<dbReference type="Pfam" id="PF00498">
    <property type="entry name" value="FHA"/>
    <property type="match status" value="1"/>
</dbReference>
<evidence type="ECO:0000256" key="4">
    <source>
        <dbReference type="SAM" id="MobiDB-lite"/>
    </source>
</evidence>
<dbReference type="Pfam" id="PF25601">
    <property type="entry name" value="AAA_lid_14"/>
    <property type="match status" value="1"/>
</dbReference>
<feature type="domain" description="Sigma-54 factor interaction" evidence="6">
    <location>
        <begin position="149"/>
        <end position="366"/>
    </location>
</feature>
<dbReference type="PROSITE" id="PS00675">
    <property type="entry name" value="SIGMA54_INTERACT_1"/>
    <property type="match status" value="1"/>
</dbReference>
<keyword evidence="2" id="KW-0067">ATP-binding</keyword>
<dbReference type="EMBL" id="CP012670">
    <property type="protein sequence ID" value="AUX25774.1"/>
    <property type="molecule type" value="Genomic_DNA"/>
</dbReference>
<feature type="region of interest" description="Disordered" evidence="4">
    <location>
        <begin position="390"/>
        <end position="435"/>
    </location>
</feature>
<dbReference type="SUPFAM" id="SSF46689">
    <property type="entry name" value="Homeodomain-like"/>
    <property type="match status" value="1"/>
</dbReference>
<dbReference type="InterPro" id="IPR008984">
    <property type="entry name" value="SMAD_FHA_dom_sf"/>
</dbReference>